<dbReference type="Proteomes" id="UP000525987">
    <property type="component" value="Unassembled WGS sequence"/>
</dbReference>
<evidence type="ECO:0008006" key="4">
    <source>
        <dbReference type="Google" id="ProtNLM"/>
    </source>
</evidence>
<feature type="compositionally biased region" description="Basic and acidic residues" evidence="1">
    <location>
        <begin position="1"/>
        <end position="15"/>
    </location>
</feature>
<evidence type="ECO:0000313" key="3">
    <source>
        <dbReference type="Proteomes" id="UP000525987"/>
    </source>
</evidence>
<accession>A0A7W5BW60</accession>
<dbReference type="Pfam" id="PF13384">
    <property type="entry name" value="HTH_23"/>
    <property type="match status" value="1"/>
</dbReference>
<dbReference type="Pfam" id="PF13481">
    <property type="entry name" value="AAA_25"/>
    <property type="match status" value="1"/>
</dbReference>
<reference evidence="2 3" key="1">
    <citation type="submission" date="2020-08" db="EMBL/GenBank/DDBJ databases">
        <title>Genomic Encyclopedia of Type Strains, Phase III (KMG-III): the genomes of soil and plant-associated and newly described type strains.</title>
        <authorList>
            <person name="Whitman W."/>
        </authorList>
    </citation>
    <scope>NUCLEOTIDE SEQUENCE [LARGE SCALE GENOMIC DNA]</scope>
    <source>
        <strain evidence="2 3">CECT 5995</strain>
    </source>
</reference>
<name>A0A7W5BW60_9GAMM</name>
<sequence length="349" mass="37981">MSERDTGASWLDERANTAAKLRPVPSEGPPTPPASAYEETAASMALKSISLGDFLGLNIPPRTMLLAPWLPTSGLAMVYAPRGIGKTWFAMYAGYAVAAGGSFLGWEAPSPAPVLYLDGEMPAIALQERFASIIQSTEHEAAPEALQLLTPDLQPRGMPDLSTVEGQTALEPFTDPAKLIVVDNIATLCRTGKENEGESWLMVQEWALRMRAQGKTVLFVHHAGKGGQQRGTSRREDVLDTVIALRYPKGEDDDAQGAKFELHFEKNRGFYGDDAKGREIELVSSPSGGTTWSWLPLQESTYQRVVDLLNEGLSPTEAARELDIHKSTATRYRKRAERDGLLAKKGGGE</sequence>
<dbReference type="InterPro" id="IPR009057">
    <property type="entry name" value="Homeodomain-like_sf"/>
</dbReference>
<protein>
    <recommendedName>
        <fullName evidence="4">RNA polymerase subunit sigma-70</fullName>
    </recommendedName>
</protein>
<gene>
    <name evidence="2" type="ORF">FHR96_001073</name>
</gene>
<dbReference type="Gene3D" id="3.40.50.300">
    <property type="entry name" value="P-loop containing nucleotide triphosphate hydrolases"/>
    <property type="match status" value="1"/>
</dbReference>
<dbReference type="SUPFAM" id="SSF52540">
    <property type="entry name" value="P-loop containing nucleoside triphosphate hydrolases"/>
    <property type="match status" value="1"/>
</dbReference>
<comment type="caution">
    <text evidence="2">The sequence shown here is derived from an EMBL/GenBank/DDBJ whole genome shotgun (WGS) entry which is preliminary data.</text>
</comment>
<evidence type="ECO:0000313" key="2">
    <source>
        <dbReference type="EMBL" id="MBB3140221.1"/>
    </source>
</evidence>
<keyword evidence="3" id="KW-1185">Reference proteome</keyword>
<organism evidence="2 3">
    <name type="scientific">Halomonas organivorans</name>
    <dbReference type="NCBI Taxonomy" id="257772"/>
    <lineage>
        <taxon>Bacteria</taxon>
        <taxon>Pseudomonadati</taxon>
        <taxon>Pseudomonadota</taxon>
        <taxon>Gammaproteobacteria</taxon>
        <taxon>Oceanospirillales</taxon>
        <taxon>Halomonadaceae</taxon>
        <taxon>Halomonas</taxon>
    </lineage>
</organism>
<feature type="region of interest" description="Disordered" evidence="1">
    <location>
        <begin position="1"/>
        <end position="36"/>
    </location>
</feature>
<dbReference type="AlphaFoldDB" id="A0A7W5BW60"/>
<dbReference type="InterPro" id="IPR027417">
    <property type="entry name" value="P-loop_NTPase"/>
</dbReference>
<dbReference type="SUPFAM" id="SSF46689">
    <property type="entry name" value="Homeodomain-like"/>
    <property type="match status" value="1"/>
</dbReference>
<dbReference type="RefSeq" id="WP_183386631.1">
    <property type="nucleotide sequence ID" value="NZ_JACHXM010000003.1"/>
</dbReference>
<evidence type="ECO:0000256" key="1">
    <source>
        <dbReference type="SAM" id="MobiDB-lite"/>
    </source>
</evidence>
<proteinExistence type="predicted"/>
<dbReference type="EMBL" id="JACHXM010000003">
    <property type="protein sequence ID" value="MBB3140221.1"/>
    <property type="molecule type" value="Genomic_DNA"/>
</dbReference>